<dbReference type="CDD" id="cd04590">
    <property type="entry name" value="CBS_pair_CorC_HlyC_assoc"/>
    <property type="match status" value="1"/>
</dbReference>
<dbReference type="EMBL" id="PYLQ01000001">
    <property type="protein sequence ID" value="PST43181.1"/>
    <property type="molecule type" value="Genomic_DNA"/>
</dbReference>
<dbReference type="Pfam" id="PF01595">
    <property type="entry name" value="CNNM"/>
    <property type="match status" value="1"/>
</dbReference>
<sequence length="429" mass="48268">MDSAQIMNIISLIILLILSSLFSCSETAFLSVSKIKIRTLAEEGNKKAKLVESLLDNQDRLLSAILVGNNLVNIGASSLTTATIMAIFGDGAQTVAIATGVVTLCILIFGEITPKSLATQNADKLVFALAPFIRFVCIITKPVVFVLNIITGFIIKLLGGNQEHGPSLTEEELKTIVTVGHEEGVLEKEEKEMIHNVFEFGETEIKEIMTPRIHVESLPDDCTYDELMNVYHDAQYSRYPIHDESFDEIIGVLNMKDLLFIDIDKEHFDVKKYMRETFVVYEFNQVNDVFASMRKEHATLAIVLDEYGVMSGIVTFEDIVEEIVGEIDDEYDDTSDDIVKINDHEYLVDGSLNLNEVNDEIDTHFESEDFESIGGLVLGEFSGVPKIKDKIEFPGVTIIIEKMHKNRIELLRLIIHEMKEEEEGEEKHQ</sequence>
<evidence type="ECO:0000313" key="17">
    <source>
        <dbReference type="Proteomes" id="UP000593842"/>
    </source>
</evidence>
<dbReference type="PANTHER" id="PTHR22777">
    <property type="entry name" value="HEMOLYSIN-RELATED"/>
    <property type="match status" value="1"/>
</dbReference>
<dbReference type="Pfam" id="PF00571">
    <property type="entry name" value="CBS"/>
    <property type="match status" value="2"/>
</dbReference>
<reference evidence="13" key="2">
    <citation type="journal article" date="2020" name="Microbiol. Resour. Announc.">
        <title>Complete Genome Sequence of Faecalibacillus intestinalis JCM 34082, Isolated from Feces from a Healthy Japanese Female.</title>
        <authorList>
            <person name="Sakamoto M."/>
            <person name="Ikeyama N."/>
            <person name="Toyoda A."/>
            <person name="Murakami T."/>
            <person name="Mori H."/>
            <person name="Ohkuma M."/>
        </authorList>
    </citation>
    <scope>NUCLEOTIDE SEQUENCE</scope>
    <source>
        <strain evidence="13">14EGH31</strain>
    </source>
</reference>
<evidence type="ECO:0000256" key="3">
    <source>
        <dbReference type="ARBA" id="ARBA00022692"/>
    </source>
</evidence>
<comment type="subcellular location">
    <subcellularLocation>
        <location evidence="1">Membrane</location>
        <topology evidence="1">Multi-pass membrane protein</topology>
    </subcellularLocation>
</comment>
<evidence type="ECO:0000313" key="13">
    <source>
        <dbReference type="EMBL" id="BCL58281.1"/>
    </source>
</evidence>
<keyword evidence="7 9" id="KW-0472">Membrane</keyword>
<evidence type="ECO:0000256" key="5">
    <source>
        <dbReference type="ARBA" id="ARBA00022989"/>
    </source>
</evidence>
<evidence type="ECO:0000256" key="4">
    <source>
        <dbReference type="ARBA" id="ARBA00022737"/>
    </source>
</evidence>
<keyword evidence="16" id="KW-1185">Reference proteome</keyword>
<keyword evidence="4" id="KW-0677">Repeat</keyword>
<feature type="domain" description="CNNM transmembrane" evidence="12">
    <location>
        <begin position="1"/>
        <end position="190"/>
    </location>
</feature>
<feature type="transmembrane region" description="Helical" evidence="10">
    <location>
        <begin position="6"/>
        <end position="30"/>
    </location>
</feature>
<dbReference type="EMBL" id="AP024085">
    <property type="protein sequence ID" value="BCL58281.1"/>
    <property type="molecule type" value="Genomic_DNA"/>
</dbReference>
<keyword evidence="3 9" id="KW-0812">Transmembrane</keyword>
<dbReference type="Proteomes" id="UP001204814">
    <property type="component" value="Unassembled WGS sequence"/>
</dbReference>
<dbReference type="PROSITE" id="PS51846">
    <property type="entry name" value="CNNM"/>
    <property type="match status" value="1"/>
</dbReference>
<reference evidence="15 16" key="1">
    <citation type="journal article" date="2019" name="Int. J. Syst. Evol. Microbiol.">
        <title>Faecalibacillus intestinalis gen. nov., sp. nov. and Faecalibacillus faecis sp. nov., isolated from human faeces.</title>
        <authorList>
            <person name="Seo B."/>
            <person name="Jeon K."/>
            <person name="Baek I."/>
            <person name="Lee Y.M."/>
            <person name="Baek K."/>
            <person name="Ko G."/>
        </authorList>
    </citation>
    <scope>NUCLEOTIDE SEQUENCE [LARGE SCALE GENOMIC DNA]</scope>
    <source>
        <strain evidence="15 16">SNUG30099</strain>
    </source>
</reference>
<evidence type="ECO:0000256" key="2">
    <source>
        <dbReference type="ARBA" id="ARBA00006337"/>
    </source>
</evidence>
<proteinExistence type="inferred from homology"/>
<dbReference type="EMBL" id="JANGBO010000002">
    <property type="protein sequence ID" value="MCQ5060988.1"/>
    <property type="molecule type" value="Genomic_DNA"/>
</dbReference>
<evidence type="ECO:0000313" key="14">
    <source>
        <dbReference type="EMBL" id="MCQ5060988.1"/>
    </source>
</evidence>
<dbReference type="Proteomes" id="UP000593842">
    <property type="component" value="Chromosome"/>
</dbReference>
<feature type="transmembrane region" description="Helical" evidence="10">
    <location>
        <begin position="125"/>
        <end position="155"/>
    </location>
</feature>
<dbReference type="SUPFAM" id="SSF54631">
    <property type="entry name" value="CBS-domain pair"/>
    <property type="match status" value="1"/>
</dbReference>
<feature type="transmembrane region" description="Helical" evidence="10">
    <location>
        <begin position="94"/>
        <end position="113"/>
    </location>
</feature>
<gene>
    <name evidence="15" type="ORF">C7U54_00250</name>
    <name evidence="13" type="ORF">Fi14EGH31_19930</name>
    <name evidence="14" type="ORF">NE542_03945</name>
</gene>
<evidence type="ECO:0000259" key="11">
    <source>
        <dbReference type="PROSITE" id="PS51371"/>
    </source>
</evidence>
<reference evidence="14" key="4">
    <citation type="submission" date="2022-06" db="EMBL/GenBank/DDBJ databases">
        <title>Isolation of gut microbiota from human fecal samples.</title>
        <authorList>
            <person name="Pamer E.G."/>
            <person name="Barat B."/>
            <person name="Waligurski E."/>
            <person name="Medina S."/>
            <person name="Paddock L."/>
            <person name="Mostad J."/>
        </authorList>
    </citation>
    <scope>NUCLEOTIDE SEQUENCE</scope>
    <source>
        <strain evidence="14">DFI.6.24</strain>
    </source>
</reference>
<dbReference type="Pfam" id="PF03471">
    <property type="entry name" value="CorC_HlyC"/>
    <property type="match status" value="1"/>
</dbReference>
<evidence type="ECO:0000256" key="10">
    <source>
        <dbReference type="SAM" id="Phobius"/>
    </source>
</evidence>
<dbReference type="PROSITE" id="PS51371">
    <property type="entry name" value="CBS"/>
    <property type="match status" value="2"/>
</dbReference>
<evidence type="ECO:0000313" key="16">
    <source>
        <dbReference type="Proteomes" id="UP000240974"/>
    </source>
</evidence>
<keyword evidence="5 9" id="KW-1133">Transmembrane helix</keyword>
<protein>
    <submittedName>
        <fullName evidence="14">Hemolysin family protein</fullName>
    </submittedName>
    <submittedName>
        <fullName evidence="15">HlyC/CorC family transporter</fullName>
    </submittedName>
    <submittedName>
        <fullName evidence="13">Membrane protein</fullName>
    </submittedName>
</protein>
<evidence type="ECO:0000256" key="1">
    <source>
        <dbReference type="ARBA" id="ARBA00004141"/>
    </source>
</evidence>
<dbReference type="Gene3D" id="3.30.465.10">
    <property type="match status" value="1"/>
</dbReference>
<evidence type="ECO:0000313" key="15">
    <source>
        <dbReference type="EMBL" id="PST43181.1"/>
    </source>
</evidence>
<dbReference type="PANTHER" id="PTHR22777:SF17">
    <property type="entry name" value="UPF0053 PROTEIN SLL0260"/>
    <property type="match status" value="1"/>
</dbReference>
<reference evidence="17" key="3">
    <citation type="submission" date="2020-09" db="EMBL/GenBank/DDBJ databases">
        <title>Complete genome sequencing of Faecalibacillus intestinalis strain 14EGH31.</title>
        <authorList>
            <person name="Sakamoto M."/>
            <person name="Murakami T."/>
            <person name="Mori H."/>
        </authorList>
    </citation>
    <scope>NUCLEOTIDE SEQUENCE [LARGE SCALE GENOMIC DNA]</scope>
    <source>
        <strain evidence="17">14EGH31</strain>
    </source>
</reference>
<dbReference type="AlphaFoldDB" id="A0A2T3G6V1"/>
<dbReference type="InterPro" id="IPR016169">
    <property type="entry name" value="FAD-bd_PCMH_sub2"/>
</dbReference>
<dbReference type="InterPro" id="IPR000644">
    <property type="entry name" value="CBS_dom"/>
</dbReference>
<dbReference type="SUPFAM" id="SSF56176">
    <property type="entry name" value="FAD-binding/transporter-associated domain-like"/>
    <property type="match status" value="1"/>
</dbReference>
<dbReference type="InterPro" id="IPR005170">
    <property type="entry name" value="Transptr-assoc_dom"/>
</dbReference>
<dbReference type="InterPro" id="IPR044751">
    <property type="entry name" value="Ion_transp-like_CBS"/>
</dbReference>
<comment type="similarity">
    <text evidence="2">Belongs to the UPF0053 family.</text>
</comment>
<dbReference type="Proteomes" id="UP000240974">
    <property type="component" value="Unassembled WGS sequence"/>
</dbReference>
<name>A0A2T3G6V1_9FIRM</name>
<dbReference type="InterPro" id="IPR036318">
    <property type="entry name" value="FAD-bd_PCMH-like_sf"/>
</dbReference>
<dbReference type="GO" id="GO:0050660">
    <property type="term" value="F:flavin adenine dinucleotide binding"/>
    <property type="evidence" value="ECO:0007669"/>
    <property type="project" value="InterPro"/>
</dbReference>
<dbReference type="KEGG" id="fit:Fi14EGH31_19930"/>
<keyword evidence="6 8" id="KW-0129">CBS domain</keyword>
<dbReference type="InterPro" id="IPR002550">
    <property type="entry name" value="CNNM"/>
</dbReference>
<dbReference type="GO" id="GO:0005886">
    <property type="term" value="C:plasma membrane"/>
    <property type="evidence" value="ECO:0007669"/>
    <property type="project" value="TreeGrafter"/>
</dbReference>
<accession>A0A2T3G6V1</accession>
<dbReference type="InterPro" id="IPR046342">
    <property type="entry name" value="CBS_dom_sf"/>
</dbReference>
<dbReference type="Gene3D" id="3.10.580.10">
    <property type="entry name" value="CBS-domain"/>
    <property type="match status" value="1"/>
</dbReference>
<dbReference type="RefSeq" id="WP_022002940.1">
    <property type="nucleotide sequence ID" value="NZ_DBFOUQ010000007.1"/>
</dbReference>
<evidence type="ECO:0000256" key="9">
    <source>
        <dbReference type="PROSITE-ProRule" id="PRU01193"/>
    </source>
</evidence>
<evidence type="ECO:0000256" key="7">
    <source>
        <dbReference type="ARBA" id="ARBA00023136"/>
    </source>
</evidence>
<feature type="domain" description="CBS" evidence="11">
    <location>
        <begin position="273"/>
        <end position="330"/>
    </location>
</feature>
<dbReference type="FunFam" id="3.10.580.10:FF:000002">
    <property type="entry name" value="Magnesium/cobalt efflux protein CorC"/>
    <property type="match status" value="1"/>
</dbReference>
<feature type="transmembrane region" description="Helical" evidence="10">
    <location>
        <begin position="61"/>
        <end position="88"/>
    </location>
</feature>
<feature type="domain" description="CBS" evidence="11">
    <location>
        <begin position="209"/>
        <end position="270"/>
    </location>
</feature>
<evidence type="ECO:0000256" key="8">
    <source>
        <dbReference type="PROSITE-ProRule" id="PRU00703"/>
    </source>
</evidence>
<evidence type="ECO:0000256" key="6">
    <source>
        <dbReference type="ARBA" id="ARBA00023122"/>
    </source>
</evidence>
<dbReference type="SMART" id="SM01091">
    <property type="entry name" value="CorC_HlyC"/>
    <property type="match status" value="1"/>
</dbReference>
<evidence type="ECO:0000259" key="12">
    <source>
        <dbReference type="PROSITE" id="PS51846"/>
    </source>
</evidence>
<organism evidence="15 16">
    <name type="scientific">Faecalibacillus intestinalis</name>
    <dbReference type="NCBI Taxonomy" id="1982626"/>
    <lineage>
        <taxon>Bacteria</taxon>
        <taxon>Bacillati</taxon>
        <taxon>Bacillota</taxon>
        <taxon>Erysipelotrichia</taxon>
        <taxon>Erysipelotrichales</taxon>
        <taxon>Coprobacillaceae</taxon>
        <taxon>Faecalibacillus</taxon>
    </lineage>
</organism>